<dbReference type="SUPFAM" id="SSF81301">
    <property type="entry name" value="Nucleotidyltransferase"/>
    <property type="match status" value="1"/>
</dbReference>
<dbReference type="GO" id="GO:0046872">
    <property type="term" value="F:metal ion binding"/>
    <property type="evidence" value="ECO:0007669"/>
    <property type="project" value="UniProtKB-KW"/>
</dbReference>
<proteinExistence type="inferred from homology"/>
<reference evidence="13 14" key="1">
    <citation type="submission" date="2019-01" db="EMBL/GenBank/DDBJ databases">
        <title>Draft genome sequences of the type strains of six Macrococcus species.</title>
        <authorList>
            <person name="Mazhar S."/>
            <person name="Altermann E."/>
            <person name="Hill C."/>
            <person name="Mcauliffe O."/>
        </authorList>
    </citation>
    <scope>NUCLEOTIDE SEQUENCE [LARGE SCALE GENOMIC DNA]</scope>
    <source>
        <strain evidence="13 14">CCM4815</strain>
    </source>
</reference>
<dbReference type="GO" id="GO:0008033">
    <property type="term" value="P:tRNA processing"/>
    <property type="evidence" value="ECO:0007669"/>
    <property type="project" value="UniProtKB-KW"/>
</dbReference>
<organism evidence="13 14">
    <name type="scientific">Macrococcus lamae</name>
    <dbReference type="NCBI Taxonomy" id="198484"/>
    <lineage>
        <taxon>Bacteria</taxon>
        <taxon>Bacillati</taxon>
        <taxon>Bacillota</taxon>
        <taxon>Bacilli</taxon>
        <taxon>Bacillales</taxon>
        <taxon>Staphylococcaceae</taxon>
        <taxon>Macrococcus</taxon>
    </lineage>
</organism>
<comment type="caution">
    <text evidence="13">The sequence shown here is derived from an EMBL/GenBank/DDBJ whole genome shotgun (WGS) entry which is preliminary data.</text>
</comment>
<dbReference type="Proteomes" id="UP000294802">
    <property type="component" value="Unassembled WGS sequence"/>
</dbReference>
<comment type="cofactor">
    <cofactor evidence="1">
        <name>Mg(2+)</name>
        <dbReference type="ChEBI" id="CHEBI:18420"/>
    </cofactor>
</comment>
<keyword evidence="6" id="KW-0547">Nucleotide-binding</keyword>
<dbReference type="InterPro" id="IPR032810">
    <property type="entry name" value="CCA-adding_enz_C"/>
</dbReference>
<dbReference type="PANTHER" id="PTHR46173">
    <property type="entry name" value="CCA TRNA NUCLEOTIDYLTRANSFERASE 1, MITOCHONDRIAL"/>
    <property type="match status" value="1"/>
</dbReference>
<keyword evidence="8 9" id="KW-0694">RNA-binding</keyword>
<dbReference type="Gene3D" id="3.30.460.10">
    <property type="entry name" value="Beta Polymerase, domain 2"/>
    <property type="match status" value="1"/>
</dbReference>
<evidence type="ECO:0000259" key="11">
    <source>
        <dbReference type="Pfam" id="PF12627"/>
    </source>
</evidence>
<sequence length="392" mass="44936">MDNLSKLKEALPIIETLEAHGHTAFIVGGAVRNYLLDIPINDVDITTSALPDEVEQIFARTVPVGKEHGTIMVLDAGVPFEVTTYRIDGEYKDFRRPDDVIFVSDLKEDLLRRDFTINALALDRDFRVIDYTGGQNDLQHHLIRAVGNPYTRFYEDALRMLRACRFQSVLDFQIENSTMTAMNRHSELIRHIAIERIILEFRKLLQGKNPKAAMKTMEDSALHTYIPVLDQLTPLLLPEKDVTLEAYFGFCLYKRMITVQDIVKLKLSNHEVKAIKDSGNIYEELFSAQYTERLLLYYYGKKLVVNCLQLLAALQIEVSLTNQQVDSIYRELTIKERADIAVDGYVLMTHLSRQGGSWLKSLLSSIEEQIVLGKLLNNKEDILKWVDNNVKI</sequence>
<accession>A0A4R6BXL4</accession>
<evidence type="ECO:0000256" key="5">
    <source>
        <dbReference type="ARBA" id="ARBA00022723"/>
    </source>
</evidence>
<dbReference type="RefSeq" id="WP_133442834.1">
    <property type="nucleotide sequence ID" value="NZ_SCWB01000001.1"/>
</dbReference>
<evidence type="ECO:0000256" key="4">
    <source>
        <dbReference type="ARBA" id="ARBA00022695"/>
    </source>
</evidence>
<feature type="domain" description="tRNA nucleotidyltransferase/poly(A) polymerase RNA and SrmB- binding" evidence="11">
    <location>
        <begin position="171"/>
        <end position="230"/>
    </location>
</feature>
<evidence type="ECO:0000256" key="6">
    <source>
        <dbReference type="ARBA" id="ARBA00022741"/>
    </source>
</evidence>
<feature type="domain" description="CCA-adding enzyme C-terminal" evidence="12">
    <location>
        <begin position="264"/>
        <end position="386"/>
    </location>
</feature>
<dbReference type="EMBL" id="SCWB01000001">
    <property type="protein sequence ID" value="TDM13231.1"/>
    <property type="molecule type" value="Genomic_DNA"/>
</dbReference>
<dbReference type="InterPro" id="IPR050264">
    <property type="entry name" value="Bact_CCA-adding_enz_type3_sf"/>
</dbReference>
<dbReference type="NCBIfam" id="NF009814">
    <property type="entry name" value="PRK13299.1"/>
    <property type="match status" value="1"/>
</dbReference>
<name>A0A4R6BXL4_9STAP</name>
<keyword evidence="3" id="KW-0819">tRNA processing</keyword>
<evidence type="ECO:0000256" key="2">
    <source>
        <dbReference type="ARBA" id="ARBA00022679"/>
    </source>
</evidence>
<dbReference type="Gene3D" id="1.10.246.80">
    <property type="match status" value="1"/>
</dbReference>
<dbReference type="PANTHER" id="PTHR46173:SF1">
    <property type="entry name" value="CCA TRNA NUCLEOTIDYLTRANSFERASE 1, MITOCHONDRIAL"/>
    <property type="match status" value="1"/>
</dbReference>
<feature type="domain" description="Poly A polymerase head" evidence="10">
    <location>
        <begin position="24"/>
        <end position="144"/>
    </location>
</feature>
<gene>
    <name evidence="13" type="ORF">ERX29_01115</name>
</gene>
<evidence type="ECO:0000259" key="10">
    <source>
        <dbReference type="Pfam" id="PF01743"/>
    </source>
</evidence>
<dbReference type="OrthoDB" id="9805698at2"/>
<dbReference type="AlphaFoldDB" id="A0A4R6BXL4"/>
<evidence type="ECO:0000259" key="12">
    <source>
        <dbReference type="Pfam" id="PF13735"/>
    </source>
</evidence>
<dbReference type="Pfam" id="PF13735">
    <property type="entry name" value="tRNA_NucTran2_2"/>
    <property type="match status" value="1"/>
</dbReference>
<evidence type="ECO:0000256" key="1">
    <source>
        <dbReference type="ARBA" id="ARBA00001946"/>
    </source>
</evidence>
<dbReference type="SUPFAM" id="SSF81891">
    <property type="entry name" value="Poly A polymerase C-terminal region-like"/>
    <property type="match status" value="1"/>
</dbReference>
<dbReference type="GO" id="GO:0000166">
    <property type="term" value="F:nucleotide binding"/>
    <property type="evidence" value="ECO:0007669"/>
    <property type="project" value="UniProtKB-KW"/>
</dbReference>
<evidence type="ECO:0000313" key="13">
    <source>
        <dbReference type="EMBL" id="TDM13231.1"/>
    </source>
</evidence>
<keyword evidence="5" id="KW-0479">Metal-binding</keyword>
<dbReference type="Gene3D" id="1.10.3090.10">
    <property type="entry name" value="cca-adding enzyme, domain 2"/>
    <property type="match status" value="1"/>
</dbReference>
<keyword evidence="2 9" id="KW-0808">Transferase</keyword>
<evidence type="ECO:0000313" key="14">
    <source>
        <dbReference type="Proteomes" id="UP000294802"/>
    </source>
</evidence>
<dbReference type="GO" id="GO:0004810">
    <property type="term" value="F:CCA tRNA nucleotidyltransferase activity"/>
    <property type="evidence" value="ECO:0007669"/>
    <property type="project" value="UniProtKB-EC"/>
</dbReference>
<keyword evidence="14" id="KW-1185">Reference proteome</keyword>
<dbReference type="InterPro" id="IPR043519">
    <property type="entry name" value="NT_sf"/>
</dbReference>
<dbReference type="Pfam" id="PF01743">
    <property type="entry name" value="PolyA_pol"/>
    <property type="match status" value="1"/>
</dbReference>
<keyword evidence="7" id="KW-0460">Magnesium</keyword>
<keyword evidence="4 13" id="KW-0548">Nucleotidyltransferase</keyword>
<dbReference type="CDD" id="cd05398">
    <property type="entry name" value="NT_ClassII-CCAase"/>
    <property type="match status" value="1"/>
</dbReference>
<evidence type="ECO:0000256" key="9">
    <source>
        <dbReference type="RuleBase" id="RU003953"/>
    </source>
</evidence>
<dbReference type="Pfam" id="PF12627">
    <property type="entry name" value="PolyA_pol_RNAbd"/>
    <property type="match status" value="1"/>
</dbReference>
<protein>
    <submittedName>
        <fullName evidence="13">CCA tRNA nucleotidyltransferase</fullName>
        <ecNumber evidence="13">2.7.7.72</ecNumber>
    </submittedName>
</protein>
<evidence type="ECO:0000256" key="7">
    <source>
        <dbReference type="ARBA" id="ARBA00022842"/>
    </source>
</evidence>
<comment type="similarity">
    <text evidence="9">Belongs to the tRNA nucleotidyltransferase/poly(A) polymerase family.</text>
</comment>
<evidence type="ECO:0000256" key="8">
    <source>
        <dbReference type="ARBA" id="ARBA00022884"/>
    </source>
</evidence>
<dbReference type="InterPro" id="IPR002646">
    <property type="entry name" value="PolA_pol_head_dom"/>
</dbReference>
<dbReference type="GO" id="GO:0000049">
    <property type="term" value="F:tRNA binding"/>
    <property type="evidence" value="ECO:0007669"/>
    <property type="project" value="TreeGrafter"/>
</dbReference>
<evidence type="ECO:0000256" key="3">
    <source>
        <dbReference type="ARBA" id="ARBA00022694"/>
    </source>
</evidence>
<dbReference type="InterPro" id="IPR032828">
    <property type="entry name" value="PolyA_RNA-bd"/>
</dbReference>
<dbReference type="EC" id="2.7.7.72" evidence="13"/>